<evidence type="ECO:0000259" key="1">
    <source>
        <dbReference type="Pfam" id="PF12146"/>
    </source>
</evidence>
<comment type="caution">
    <text evidence="2">The sequence shown here is derived from an EMBL/GenBank/DDBJ whole genome shotgun (WGS) entry which is preliminary data.</text>
</comment>
<dbReference type="SUPFAM" id="SSF53474">
    <property type="entry name" value="alpha/beta-Hydrolases"/>
    <property type="match status" value="1"/>
</dbReference>
<dbReference type="Pfam" id="PF12146">
    <property type="entry name" value="Hydrolase_4"/>
    <property type="match status" value="1"/>
</dbReference>
<reference evidence="2" key="1">
    <citation type="submission" date="2021-01" db="EMBL/GenBank/DDBJ databases">
        <title>Modified the classification status of verrucomicrobia.</title>
        <authorList>
            <person name="Feng X."/>
        </authorList>
    </citation>
    <scope>NUCLEOTIDE SEQUENCE</scope>
    <source>
        <strain evidence="2">KCTC 12986</strain>
    </source>
</reference>
<keyword evidence="3" id="KW-1185">Reference proteome</keyword>
<protein>
    <submittedName>
        <fullName evidence="2">Alpha/beta fold hydrolase</fullName>
    </submittedName>
</protein>
<dbReference type="RefSeq" id="WP_200391865.1">
    <property type="nucleotide sequence ID" value="NZ_JAENIO010000023.1"/>
</dbReference>
<name>A0A934RP71_9BACT</name>
<dbReference type="InterPro" id="IPR029058">
    <property type="entry name" value="AB_hydrolase_fold"/>
</dbReference>
<keyword evidence="2" id="KW-0378">Hydrolase</keyword>
<evidence type="ECO:0000313" key="2">
    <source>
        <dbReference type="EMBL" id="MBK1834430.1"/>
    </source>
</evidence>
<feature type="domain" description="Serine aminopeptidase S33" evidence="1">
    <location>
        <begin position="29"/>
        <end position="264"/>
    </location>
</feature>
<dbReference type="PANTHER" id="PTHR11614">
    <property type="entry name" value="PHOSPHOLIPASE-RELATED"/>
    <property type="match status" value="1"/>
</dbReference>
<dbReference type="GO" id="GO:0016787">
    <property type="term" value="F:hydrolase activity"/>
    <property type="evidence" value="ECO:0007669"/>
    <property type="project" value="UniProtKB-KW"/>
</dbReference>
<dbReference type="Gene3D" id="3.40.50.1820">
    <property type="entry name" value="alpha/beta hydrolase"/>
    <property type="match status" value="1"/>
</dbReference>
<sequence>MNSISRSSEERVIAGETLTWHRWQPPADQLRGALFFLHGQGDYGERYEEIANHFGARGLAFATCDLPGHGLSPGRRGHVPSLEIVRTVARLGMTEARELAGENPVGFGGHSVGGLLALALLPELEEAPTFSWISSPLLDAKAGQPPWKPALLRPLSRLLPTLTVSTGVRAEMCRQYLPGESATEPLQFHNRISLSWGNALIALSDQVRQHPGRLPSDTALLLTQGGRDRICPPDICQAYAARLKRDNFRFHFYPEARHEPFADEQRAEVFADLGHWLDEVLATPGD</sequence>
<dbReference type="InterPro" id="IPR022742">
    <property type="entry name" value="Hydrolase_4"/>
</dbReference>
<dbReference type="AlphaFoldDB" id="A0A934RP71"/>
<gene>
    <name evidence="2" type="ORF">JIN78_10200</name>
</gene>
<proteinExistence type="predicted"/>
<organism evidence="2 3">
    <name type="scientific">Roseibacillus ishigakijimensis</name>
    <dbReference type="NCBI Taxonomy" id="454146"/>
    <lineage>
        <taxon>Bacteria</taxon>
        <taxon>Pseudomonadati</taxon>
        <taxon>Verrucomicrobiota</taxon>
        <taxon>Verrucomicrobiia</taxon>
        <taxon>Verrucomicrobiales</taxon>
        <taxon>Verrucomicrobiaceae</taxon>
        <taxon>Roseibacillus</taxon>
    </lineage>
</organism>
<accession>A0A934RP71</accession>
<evidence type="ECO:0000313" key="3">
    <source>
        <dbReference type="Proteomes" id="UP000604083"/>
    </source>
</evidence>
<dbReference type="InterPro" id="IPR051044">
    <property type="entry name" value="MAG_DAG_Lipase"/>
</dbReference>
<dbReference type="EMBL" id="JAENIO010000023">
    <property type="protein sequence ID" value="MBK1834430.1"/>
    <property type="molecule type" value="Genomic_DNA"/>
</dbReference>
<dbReference type="Proteomes" id="UP000604083">
    <property type="component" value="Unassembled WGS sequence"/>
</dbReference>